<evidence type="ECO:0000313" key="1">
    <source>
        <dbReference type="EMBL" id="JAD39103.1"/>
    </source>
</evidence>
<organism evidence="1">
    <name type="scientific">Arundo donax</name>
    <name type="common">Giant reed</name>
    <name type="synonym">Donax arundinaceus</name>
    <dbReference type="NCBI Taxonomy" id="35708"/>
    <lineage>
        <taxon>Eukaryota</taxon>
        <taxon>Viridiplantae</taxon>
        <taxon>Streptophyta</taxon>
        <taxon>Embryophyta</taxon>
        <taxon>Tracheophyta</taxon>
        <taxon>Spermatophyta</taxon>
        <taxon>Magnoliopsida</taxon>
        <taxon>Liliopsida</taxon>
        <taxon>Poales</taxon>
        <taxon>Poaceae</taxon>
        <taxon>PACMAD clade</taxon>
        <taxon>Arundinoideae</taxon>
        <taxon>Arundineae</taxon>
        <taxon>Arundo</taxon>
    </lineage>
</organism>
<proteinExistence type="predicted"/>
<protein>
    <submittedName>
        <fullName evidence="1">Uncharacterized protein</fullName>
    </submittedName>
</protein>
<reference evidence="1" key="2">
    <citation type="journal article" date="2015" name="Data Brief">
        <title>Shoot transcriptome of the giant reed, Arundo donax.</title>
        <authorList>
            <person name="Barrero R.A."/>
            <person name="Guerrero F.D."/>
            <person name="Moolhuijzen P."/>
            <person name="Goolsby J.A."/>
            <person name="Tidwell J."/>
            <person name="Bellgard S.E."/>
            <person name="Bellgard M.I."/>
        </authorList>
    </citation>
    <scope>NUCLEOTIDE SEQUENCE</scope>
    <source>
        <tissue evidence="1">Shoot tissue taken approximately 20 cm above the soil surface</tissue>
    </source>
</reference>
<dbReference type="EMBL" id="GBRH01258792">
    <property type="protein sequence ID" value="JAD39103.1"/>
    <property type="molecule type" value="Transcribed_RNA"/>
</dbReference>
<reference evidence="1" key="1">
    <citation type="submission" date="2014-09" db="EMBL/GenBank/DDBJ databases">
        <authorList>
            <person name="Magalhaes I.L.F."/>
            <person name="Oliveira U."/>
            <person name="Santos F.R."/>
            <person name="Vidigal T.H.D.A."/>
            <person name="Brescovit A.D."/>
            <person name="Santos A.J."/>
        </authorList>
    </citation>
    <scope>NUCLEOTIDE SEQUENCE</scope>
    <source>
        <tissue evidence="1">Shoot tissue taken approximately 20 cm above the soil surface</tissue>
    </source>
</reference>
<accession>A0A0A9Q485</accession>
<sequence>MRGGYEGVRGIEKQLTNTVGWSATSGQVGELGLRGFVTFIEHAL</sequence>
<dbReference type="AlphaFoldDB" id="A0A0A9Q485"/>
<name>A0A0A9Q485_ARUDO</name>